<reference evidence="1" key="1">
    <citation type="journal article" date="2019" name="Sci. Rep.">
        <title>Draft genome of Tanacetum cinerariifolium, the natural source of mosquito coil.</title>
        <authorList>
            <person name="Yamashiro T."/>
            <person name="Shiraishi A."/>
            <person name="Satake H."/>
            <person name="Nakayama K."/>
        </authorList>
    </citation>
    <scope>NUCLEOTIDE SEQUENCE</scope>
</reference>
<organism evidence="1">
    <name type="scientific">Tanacetum cinerariifolium</name>
    <name type="common">Dalmatian daisy</name>
    <name type="synonym">Chrysanthemum cinerariifolium</name>
    <dbReference type="NCBI Taxonomy" id="118510"/>
    <lineage>
        <taxon>Eukaryota</taxon>
        <taxon>Viridiplantae</taxon>
        <taxon>Streptophyta</taxon>
        <taxon>Embryophyta</taxon>
        <taxon>Tracheophyta</taxon>
        <taxon>Spermatophyta</taxon>
        <taxon>Magnoliopsida</taxon>
        <taxon>eudicotyledons</taxon>
        <taxon>Gunneridae</taxon>
        <taxon>Pentapetalae</taxon>
        <taxon>asterids</taxon>
        <taxon>campanulids</taxon>
        <taxon>Asterales</taxon>
        <taxon>Asteraceae</taxon>
        <taxon>Asteroideae</taxon>
        <taxon>Anthemideae</taxon>
        <taxon>Anthemidinae</taxon>
        <taxon>Tanacetum</taxon>
    </lineage>
</organism>
<dbReference type="PANTHER" id="PTHR33116">
    <property type="entry name" value="REVERSE TRANSCRIPTASE ZINC-BINDING DOMAIN-CONTAINING PROTEIN-RELATED-RELATED"/>
    <property type="match status" value="1"/>
</dbReference>
<proteinExistence type="predicted"/>
<dbReference type="AlphaFoldDB" id="A0A6L2NT71"/>
<dbReference type="EMBL" id="BKCJ010009931">
    <property type="protein sequence ID" value="GEU89286.1"/>
    <property type="molecule type" value="Genomic_DNA"/>
</dbReference>
<dbReference type="PANTHER" id="PTHR33116:SF76">
    <property type="entry name" value="DUF4283 DOMAIN-CONTAINING PROTEIN"/>
    <property type="match status" value="1"/>
</dbReference>
<protein>
    <recommendedName>
        <fullName evidence="2">Reverse transcriptase zinc-binding domain-containing protein</fullName>
    </recommendedName>
</protein>
<name>A0A6L2NT71_TANCI</name>
<comment type="caution">
    <text evidence="1">The sequence shown here is derived from an EMBL/GenBank/DDBJ whole genome shotgun (WGS) entry which is preliminary data.</text>
</comment>
<evidence type="ECO:0008006" key="2">
    <source>
        <dbReference type="Google" id="ProtNLM"/>
    </source>
</evidence>
<accession>A0A6L2NT71</accession>
<evidence type="ECO:0000313" key="1">
    <source>
        <dbReference type="EMBL" id="GEU89286.1"/>
    </source>
</evidence>
<sequence>MDKGDKEVTKQDLVAKVVMEVLGRLPSDMVLIRGFLWCNGEYKRGKAKVAWDDICLPKEEGGLGLRSLDVFNIALVTTYIWNIVSNKESLWLRWIHTYKLRCRSFGDIPFKDGMSWGWLKLLQLWDIVRPFFWVKLGNGTNTSIWFDNWCSLSPLNRFLTPRDISREGFSISTSVAELVLNGSWSWPQSWLLKASDLGLIPHPAWEALRPRGNQDKMRQWDVGVGTDLNLLRCALCDSQPDSHAHLFFECPFSSKVWLYVRELVGMELIPPFMHDIISYLQPISKKRTALSILGKLILAASSYFIWLERNNGVIKQVKKSPEDIRDIFMVTVHLKLLTFRFKDTSMVNQLLARWKMPKLFRLYG</sequence>
<gene>
    <name evidence="1" type="ORF">Tci_061264</name>
</gene>